<gene>
    <name evidence="1" type="ORF">DFH07DRAFT_1060078</name>
</gene>
<evidence type="ECO:0000313" key="2">
    <source>
        <dbReference type="Proteomes" id="UP001215280"/>
    </source>
</evidence>
<protein>
    <submittedName>
        <fullName evidence="1">Uncharacterized protein</fullName>
    </submittedName>
</protein>
<dbReference type="EMBL" id="JARJLG010000049">
    <property type="protein sequence ID" value="KAJ7760262.1"/>
    <property type="molecule type" value="Genomic_DNA"/>
</dbReference>
<sequence>MKPSSKPLLAVIATAGCRPAQNITQLIYQGSYLPVIAAAQRGLSLFAGELRLEDFNPRALSVSTARHHRHLPDVRSAPHCNAMQPLYARPLLTVIIMARAAMLSLHATRAVLVGFFSAISTLSLTSVPRQHHTIFRILSCNRYTSSSARAVPNIRWPVFAPHIFDPD</sequence>
<comment type="caution">
    <text evidence="1">The sequence shown here is derived from an EMBL/GenBank/DDBJ whole genome shotgun (WGS) entry which is preliminary data.</text>
</comment>
<dbReference type="PROSITE" id="PS51257">
    <property type="entry name" value="PROKAR_LIPOPROTEIN"/>
    <property type="match status" value="1"/>
</dbReference>
<name>A0AAD7NHK0_9AGAR</name>
<evidence type="ECO:0000313" key="1">
    <source>
        <dbReference type="EMBL" id="KAJ7760262.1"/>
    </source>
</evidence>
<accession>A0AAD7NHK0</accession>
<reference evidence="1" key="1">
    <citation type="submission" date="2023-03" db="EMBL/GenBank/DDBJ databases">
        <title>Massive genome expansion in bonnet fungi (Mycena s.s.) driven by repeated elements and novel gene families across ecological guilds.</title>
        <authorList>
            <consortium name="Lawrence Berkeley National Laboratory"/>
            <person name="Harder C.B."/>
            <person name="Miyauchi S."/>
            <person name="Viragh M."/>
            <person name="Kuo A."/>
            <person name="Thoen E."/>
            <person name="Andreopoulos B."/>
            <person name="Lu D."/>
            <person name="Skrede I."/>
            <person name="Drula E."/>
            <person name="Henrissat B."/>
            <person name="Morin E."/>
            <person name="Kohler A."/>
            <person name="Barry K."/>
            <person name="LaButti K."/>
            <person name="Morin E."/>
            <person name="Salamov A."/>
            <person name="Lipzen A."/>
            <person name="Mereny Z."/>
            <person name="Hegedus B."/>
            <person name="Baldrian P."/>
            <person name="Stursova M."/>
            <person name="Weitz H."/>
            <person name="Taylor A."/>
            <person name="Grigoriev I.V."/>
            <person name="Nagy L.G."/>
            <person name="Martin F."/>
            <person name="Kauserud H."/>
        </authorList>
    </citation>
    <scope>NUCLEOTIDE SEQUENCE</scope>
    <source>
        <strain evidence="1">CBHHK188m</strain>
    </source>
</reference>
<dbReference type="AlphaFoldDB" id="A0AAD7NHK0"/>
<proteinExistence type="predicted"/>
<dbReference type="Proteomes" id="UP001215280">
    <property type="component" value="Unassembled WGS sequence"/>
</dbReference>
<organism evidence="1 2">
    <name type="scientific">Mycena maculata</name>
    <dbReference type="NCBI Taxonomy" id="230809"/>
    <lineage>
        <taxon>Eukaryota</taxon>
        <taxon>Fungi</taxon>
        <taxon>Dikarya</taxon>
        <taxon>Basidiomycota</taxon>
        <taxon>Agaricomycotina</taxon>
        <taxon>Agaricomycetes</taxon>
        <taxon>Agaricomycetidae</taxon>
        <taxon>Agaricales</taxon>
        <taxon>Marasmiineae</taxon>
        <taxon>Mycenaceae</taxon>
        <taxon>Mycena</taxon>
    </lineage>
</organism>
<keyword evidence="2" id="KW-1185">Reference proteome</keyword>